<sequence length="128" mass="14816">MIYFCIQPNKNKEIFINYSISFYLSNFRLNSKSGIYIYNLDHPLQEEMSHSNSGSVSLIIPTLGKKFKQINTTGLFVLPDGFLKPIFKHNDHLNFLQLKNLPDYLKLAIIGSLFKNKAISKFIHFLTN</sequence>
<accession>A0A3M7QH52</accession>
<keyword evidence="2" id="KW-1185">Reference proteome</keyword>
<dbReference type="Proteomes" id="UP000276133">
    <property type="component" value="Unassembled WGS sequence"/>
</dbReference>
<proteinExistence type="predicted"/>
<organism evidence="1 2">
    <name type="scientific">Brachionus plicatilis</name>
    <name type="common">Marine rotifer</name>
    <name type="synonym">Brachionus muelleri</name>
    <dbReference type="NCBI Taxonomy" id="10195"/>
    <lineage>
        <taxon>Eukaryota</taxon>
        <taxon>Metazoa</taxon>
        <taxon>Spiralia</taxon>
        <taxon>Gnathifera</taxon>
        <taxon>Rotifera</taxon>
        <taxon>Eurotatoria</taxon>
        <taxon>Monogononta</taxon>
        <taxon>Pseudotrocha</taxon>
        <taxon>Ploima</taxon>
        <taxon>Brachionidae</taxon>
        <taxon>Brachionus</taxon>
    </lineage>
</organism>
<evidence type="ECO:0000313" key="1">
    <source>
        <dbReference type="EMBL" id="RNA10258.1"/>
    </source>
</evidence>
<dbReference type="AlphaFoldDB" id="A0A3M7QH52"/>
<evidence type="ECO:0000313" key="2">
    <source>
        <dbReference type="Proteomes" id="UP000276133"/>
    </source>
</evidence>
<name>A0A3M7QH52_BRAPC</name>
<comment type="caution">
    <text evidence="1">The sequence shown here is derived from an EMBL/GenBank/DDBJ whole genome shotgun (WGS) entry which is preliminary data.</text>
</comment>
<reference evidence="1 2" key="1">
    <citation type="journal article" date="2018" name="Sci. Rep.">
        <title>Genomic signatures of local adaptation to the degree of environmental predictability in rotifers.</title>
        <authorList>
            <person name="Franch-Gras L."/>
            <person name="Hahn C."/>
            <person name="Garcia-Roger E.M."/>
            <person name="Carmona M.J."/>
            <person name="Serra M."/>
            <person name="Gomez A."/>
        </authorList>
    </citation>
    <scope>NUCLEOTIDE SEQUENCE [LARGE SCALE GENOMIC DNA]</scope>
    <source>
        <strain evidence="1">HYR1</strain>
    </source>
</reference>
<gene>
    <name evidence="1" type="ORF">BpHYR1_002389</name>
</gene>
<protein>
    <submittedName>
        <fullName evidence="1">Uncharacterized protein</fullName>
    </submittedName>
</protein>
<dbReference type="EMBL" id="REGN01006252">
    <property type="protein sequence ID" value="RNA10258.1"/>
    <property type="molecule type" value="Genomic_DNA"/>
</dbReference>